<dbReference type="Proteomes" id="UP000434957">
    <property type="component" value="Unassembled WGS sequence"/>
</dbReference>
<dbReference type="GO" id="GO:0008270">
    <property type="term" value="F:zinc ion binding"/>
    <property type="evidence" value="ECO:0007669"/>
    <property type="project" value="UniProtKB-KW"/>
</dbReference>
<evidence type="ECO:0000313" key="7">
    <source>
        <dbReference type="Proteomes" id="UP000434957"/>
    </source>
</evidence>
<reference evidence="4 6" key="1">
    <citation type="submission" date="2018-09" db="EMBL/GenBank/DDBJ databases">
        <title>Genomic investigation of the strawberry pathogen Phytophthora fragariae indicates pathogenicity is determined by transcriptional variation in three key races.</title>
        <authorList>
            <person name="Adams T.M."/>
            <person name="Armitage A.D."/>
            <person name="Sobczyk M.K."/>
            <person name="Bates H.J."/>
            <person name="Dunwell J.M."/>
            <person name="Nellist C.F."/>
            <person name="Harrison R.J."/>
        </authorList>
    </citation>
    <scope>NUCLEOTIDE SEQUENCE [LARGE SCALE GENOMIC DNA]</scope>
    <source>
        <strain evidence="4 6">SCRP249</strain>
        <strain evidence="5 7">SCRP333</strain>
    </source>
</reference>
<feature type="domain" description="C2H2-type" evidence="3">
    <location>
        <begin position="155"/>
        <end position="185"/>
    </location>
</feature>
<dbReference type="PROSITE" id="PS00028">
    <property type="entry name" value="ZINC_FINGER_C2H2_1"/>
    <property type="match status" value="1"/>
</dbReference>
<keyword evidence="1" id="KW-0479">Metal-binding</keyword>
<dbReference type="Proteomes" id="UP000429607">
    <property type="component" value="Unassembled WGS sequence"/>
</dbReference>
<dbReference type="EMBL" id="QXFT01000002">
    <property type="protein sequence ID" value="KAE9360619.1"/>
    <property type="molecule type" value="Genomic_DNA"/>
</dbReference>
<feature type="region of interest" description="Disordered" evidence="2">
    <location>
        <begin position="95"/>
        <end position="114"/>
    </location>
</feature>
<feature type="compositionally biased region" description="Acidic residues" evidence="2">
    <location>
        <begin position="514"/>
        <end position="534"/>
    </location>
</feature>
<dbReference type="EMBL" id="QXFV01000002">
    <property type="protein sequence ID" value="KAE9052877.1"/>
    <property type="molecule type" value="Genomic_DNA"/>
</dbReference>
<evidence type="ECO:0000256" key="2">
    <source>
        <dbReference type="SAM" id="MobiDB-lite"/>
    </source>
</evidence>
<dbReference type="PROSITE" id="PS50157">
    <property type="entry name" value="ZINC_FINGER_C2H2_2"/>
    <property type="match status" value="1"/>
</dbReference>
<feature type="compositionally biased region" description="Basic and acidic residues" evidence="2">
    <location>
        <begin position="371"/>
        <end position="396"/>
    </location>
</feature>
<keyword evidence="1" id="KW-0862">Zinc</keyword>
<evidence type="ECO:0000313" key="4">
    <source>
        <dbReference type="EMBL" id="KAE9052877.1"/>
    </source>
</evidence>
<dbReference type="AlphaFoldDB" id="A0A6A3PJI5"/>
<keyword evidence="7" id="KW-1185">Reference proteome</keyword>
<protein>
    <recommendedName>
        <fullName evidence="3">C2H2-type domain-containing protein</fullName>
    </recommendedName>
</protein>
<feature type="compositionally biased region" description="Acidic residues" evidence="2">
    <location>
        <begin position="357"/>
        <end position="367"/>
    </location>
</feature>
<feature type="compositionally biased region" description="Polar residues" evidence="2">
    <location>
        <begin position="499"/>
        <end position="511"/>
    </location>
</feature>
<feature type="compositionally biased region" description="Acidic residues" evidence="2">
    <location>
        <begin position="455"/>
        <end position="466"/>
    </location>
</feature>
<feature type="region of interest" description="Disordered" evidence="2">
    <location>
        <begin position="349"/>
        <end position="534"/>
    </location>
</feature>
<evidence type="ECO:0000313" key="6">
    <source>
        <dbReference type="Proteomes" id="UP000429607"/>
    </source>
</evidence>
<dbReference type="InterPro" id="IPR013087">
    <property type="entry name" value="Znf_C2H2_type"/>
</dbReference>
<feature type="compositionally biased region" description="Basic and acidic residues" evidence="2">
    <location>
        <begin position="406"/>
        <end position="421"/>
    </location>
</feature>
<gene>
    <name evidence="4" type="ORF">PR001_g65</name>
    <name evidence="5" type="ORF">PR003_g104</name>
</gene>
<feature type="compositionally biased region" description="Basic and acidic residues" evidence="2">
    <location>
        <begin position="467"/>
        <end position="478"/>
    </location>
</feature>
<sequence length="534" mass="61084">MKTKKVKKVSEWRSYEPRNDMLDPNAVELAAGVVSPLDVPVDSRIPYLRYKNVRGRRAQMDKMRATRRRNNRLVMELGGFAYEVHRTVARLSKNKRRKSTMGLPVNDKSPLGDTSKLQDMDEEFLVKRNRAKVCKGTCCNYLRWYGSSTTGLQPYTCFHHKCRIAFESFTELFEHQLDVHGQLMPRNRRTVADVFRQQRGKLAYPPPTVYLGQQYMCPGCPPTPWQSMDQVHEEAKDLRRRLQIYLKGCRDFAFLWKMFKEGYEKVKRNGQPEMDRQYQMAMEHYYAAFKFQASSRGFHDGCPSVETGRNWLTSTEREDARYLHPFSLNDKVTAEPEFVLIDTKRDEEMWEVSSDGSDADGDEDESVSEGKIVKLDEDEEMKSSEAGDVKERKVFEADSDSEDEEMKSSEAGDVKERKVFEVDSDSDDDVAIKSECVESDAESKPSRTSATGDSASDEDDEEEEKNEEDKKNEKDHASSRNTGRGTKAAKGEDDENDTELNSSAAGDTNSVSDSDSDSDSDDEAEEDEIFNDLE</sequence>
<organism evidence="4 6">
    <name type="scientific">Phytophthora rubi</name>
    <dbReference type="NCBI Taxonomy" id="129364"/>
    <lineage>
        <taxon>Eukaryota</taxon>
        <taxon>Sar</taxon>
        <taxon>Stramenopiles</taxon>
        <taxon>Oomycota</taxon>
        <taxon>Peronosporomycetes</taxon>
        <taxon>Peronosporales</taxon>
        <taxon>Peronosporaceae</taxon>
        <taxon>Phytophthora</taxon>
    </lineage>
</organism>
<feature type="compositionally biased region" description="Basic and acidic residues" evidence="2">
    <location>
        <begin position="430"/>
        <end position="445"/>
    </location>
</feature>
<name>A0A6A3PJI5_9STRA</name>
<comment type="caution">
    <text evidence="4">The sequence shown here is derived from an EMBL/GenBank/DDBJ whole genome shotgun (WGS) entry which is preliminary data.</text>
</comment>
<keyword evidence="1" id="KW-0863">Zinc-finger</keyword>
<proteinExistence type="predicted"/>
<evidence type="ECO:0000256" key="1">
    <source>
        <dbReference type="PROSITE-ProRule" id="PRU00042"/>
    </source>
</evidence>
<accession>A0A6A3PJI5</accession>
<evidence type="ECO:0000259" key="3">
    <source>
        <dbReference type="PROSITE" id="PS50157"/>
    </source>
</evidence>
<evidence type="ECO:0000313" key="5">
    <source>
        <dbReference type="EMBL" id="KAE9360619.1"/>
    </source>
</evidence>